<keyword evidence="4" id="KW-1185">Reference proteome</keyword>
<evidence type="ECO:0000259" key="2">
    <source>
        <dbReference type="PROSITE" id="PS50181"/>
    </source>
</evidence>
<dbReference type="InterPro" id="IPR036047">
    <property type="entry name" value="F-box-like_dom_sf"/>
</dbReference>
<feature type="compositionally biased region" description="Acidic residues" evidence="1">
    <location>
        <begin position="434"/>
        <end position="453"/>
    </location>
</feature>
<evidence type="ECO:0000256" key="1">
    <source>
        <dbReference type="SAM" id="MobiDB-lite"/>
    </source>
</evidence>
<dbReference type="Gene3D" id="1.20.1280.50">
    <property type="match status" value="1"/>
</dbReference>
<protein>
    <recommendedName>
        <fullName evidence="2">F-box domain-containing protein</fullName>
    </recommendedName>
</protein>
<dbReference type="AlphaFoldDB" id="A0A8H6NKD9"/>
<feature type="domain" description="F-box" evidence="2">
    <location>
        <begin position="7"/>
        <end position="52"/>
    </location>
</feature>
<gene>
    <name evidence="3" type="ORF">CPLU01_04196</name>
</gene>
<dbReference type="Proteomes" id="UP000654918">
    <property type="component" value="Unassembled WGS sequence"/>
</dbReference>
<dbReference type="EMBL" id="WIGO01000038">
    <property type="protein sequence ID" value="KAF6835726.1"/>
    <property type="molecule type" value="Genomic_DNA"/>
</dbReference>
<sequence>MESSTAPSSLGSVPNEVLLNIIQLLNAQDLSRLSLGSKRLNALSQPLLWNDIELHAAGYHECSAELKDPPPFRSPSERFYQGNRRNDVNEKAKKLFEMLAKVNTEDPKRAREIVARVRHLCTVVDSPFVADTLIQLLPHFQNLKTLELHGRDFCCESEATSEPPYPTLPNLRFAKLFGYMPRALVRLVLHSGTALERLELGALDRPVSSSLCYREKMQYPPQPEDKLGVDSDGESDYGSVGQECVIPRPLGGFLHPEEEVELALPALKHLYLFQPTGRAIDLGVLNYGWSQRAVRSCLADWRRVLEASSRSLETLVVEQRQGADYEELDGWASADFLRRNDDGSGNEALMAMLTDLFEDEAAFPVLKRVFLRGITVCESTSGNRPSATFPGGRFMLLAERRGIACDARLGEWLLFDRDSGCEHCAEWSKSQYGEESEDSEDEDEENKEDEETSDTLLARV</sequence>
<comment type="caution">
    <text evidence="3">The sequence shown here is derived from an EMBL/GenBank/DDBJ whole genome shotgun (WGS) entry which is preliminary data.</text>
</comment>
<name>A0A8H6NKD9_9PEZI</name>
<dbReference type="SUPFAM" id="SSF81383">
    <property type="entry name" value="F-box domain"/>
    <property type="match status" value="1"/>
</dbReference>
<evidence type="ECO:0000313" key="3">
    <source>
        <dbReference type="EMBL" id="KAF6835726.1"/>
    </source>
</evidence>
<organism evidence="3 4">
    <name type="scientific">Colletotrichum plurivorum</name>
    <dbReference type="NCBI Taxonomy" id="2175906"/>
    <lineage>
        <taxon>Eukaryota</taxon>
        <taxon>Fungi</taxon>
        <taxon>Dikarya</taxon>
        <taxon>Ascomycota</taxon>
        <taxon>Pezizomycotina</taxon>
        <taxon>Sordariomycetes</taxon>
        <taxon>Hypocreomycetidae</taxon>
        <taxon>Glomerellales</taxon>
        <taxon>Glomerellaceae</taxon>
        <taxon>Colletotrichum</taxon>
        <taxon>Colletotrichum orchidearum species complex</taxon>
    </lineage>
</organism>
<accession>A0A8H6NKD9</accession>
<feature type="region of interest" description="Disordered" evidence="1">
    <location>
        <begin position="426"/>
        <end position="460"/>
    </location>
</feature>
<dbReference type="InterPro" id="IPR001810">
    <property type="entry name" value="F-box_dom"/>
</dbReference>
<evidence type="ECO:0000313" key="4">
    <source>
        <dbReference type="Proteomes" id="UP000654918"/>
    </source>
</evidence>
<proteinExistence type="predicted"/>
<reference evidence="3" key="1">
    <citation type="journal article" date="2020" name="Phytopathology">
        <title>Genome Sequence Resources of Colletotrichum truncatum, C. plurivorum, C. musicola, and C. sojae: Four Species Pathogenic to Soybean (Glycine max).</title>
        <authorList>
            <person name="Rogerio F."/>
            <person name="Boufleur T.R."/>
            <person name="Ciampi-Guillardi M."/>
            <person name="Sukno S.A."/>
            <person name="Thon M.R."/>
            <person name="Massola Junior N.S."/>
            <person name="Baroncelli R."/>
        </authorList>
    </citation>
    <scope>NUCLEOTIDE SEQUENCE</scope>
    <source>
        <strain evidence="3">LFN00145</strain>
    </source>
</reference>
<dbReference type="PROSITE" id="PS50181">
    <property type="entry name" value="FBOX"/>
    <property type="match status" value="1"/>
</dbReference>
<dbReference type="Pfam" id="PF12937">
    <property type="entry name" value="F-box-like"/>
    <property type="match status" value="1"/>
</dbReference>